<dbReference type="OrthoDB" id="1576948at2759"/>
<proteinExistence type="predicted"/>
<keyword evidence="2" id="KW-0472">Membrane</keyword>
<gene>
    <name evidence="3" type="ORF">CTI12_AA626930</name>
</gene>
<feature type="compositionally biased region" description="Basic and acidic residues" evidence="1">
    <location>
        <begin position="216"/>
        <end position="226"/>
    </location>
</feature>
<reference evidence="3 4" key="1">
    <citation type="journal article" date="2018" name="Mol. Plant">
        <title>The genome of Artemisia annua provides insight into the evolution of Asteraceae family and artemisinin biosynthesis.</title>
        <authorList>
            <person name="Shen Q."/>
            <person name="Zhang L."/>
            <person name="Liao Z."/>
            <person name="Wang S."/>
            <person name="Yan T."/>
            <person name="Shi P."/>
            <person name="Liu M."/>
            <person name="Fu X."/>
            <person name="Pan Q."/>
            <person name="Wang Y."/>
            <person name="Lv Z."/>
            <person name="Lu X."/>
            <person name="Zhang F."/>
            <person name="Jiang W."/>
            <person name="Ma Y."/>
            <person name="Chen M."/>
            <person name="Hao X."/>
            <person name="Li L."/>
            <person name="Tang Y."/>
            <person name="Lv G."/>
            <person name="Zhou Y."/>
            <person name="Sun X."/>
            <person name="Brodelius P.E."/>
            <person name="Rose J.K.C."/>
            <person name="Tang K."/>
        </authorList>
    </citation>
    <scope>NUCLEOTIDE SEQUENCE [LARGE SCALE GENOMIC DNA]</scope>
    <source>
        <strain evidence="4">cv. Huhao1</strain>
        <tissue evidence="3">Leaf</tissue>
    </source>
</reference>
<comment type="caution">
    <text evidence="3">The sequence shown here is derived from an EMBL/GenBank/DDBJ whole genome shotgun (WGS) entry which is preliminary data.</text>
</comment>
<evidence type="ECO:0000313" key="4">
    <source>
        <dbReference type="Proteomes" id="UP000245207"/>
    </source>
</evidence>
<dbReference type="Proteomes" id="UP000245207">
    <property type="component" value="Unassembled WGS sequence"/>
</dbReference>
<protein>
    <submittedName>
        <fullName evidence="3">Uncharacterized protein</fullName>
    </submittedName>
</protein>
<keyword evidence="2" id="KW-0812">Transmembrane</keyword>
<feature type="transmembrane region" description="Helical" evidence="2">
    <location>
        <begin position="12"/>
        <end position="34"/>
    </location>
</feature>
<accession>A0A2U1KAA3</accession>
<organism evidence="3 4">
    <name type="scientific">Artemisia annua</name>
    <name type="common">Sweet wormwood</name>
    <dbReference type="NCBI Taxonomy" id="35608"/>
    <lineage>
        <taxon>Eukaryota</taxon>
        <taxon>Viridiplantae</taxon>
        <taxon>Streptophyta</taxon>
        <taxon>Embryophyta</taxon>
        <taxon>Tracheophyta</taxon>
        <taxon>Spermatophyta</taxon>
        <taxon>Magnoliopsida</taxon>
        <taxon>eudicotyledons</taxon>
        <taxon>Gunneridae</taxon>
        <taxon>Pentapetalae</taxon>
        <taxon>asterids</taxon>
        <taxon>campanulids</taxon>
        <taxon>Asterales</taxon>
        <taxon>Asteraceae</taxon>
        <taxon>Asteroideae</taxon>
        <taxon>Anthemideae</taxon>
        <taxon>Artemisiinae</taxon>
        <taxon>Artemisia</taxon>
    </lineage>
</organism>
<keyword evidence="4" id="KW-1185">Reference proteome</keyword>
<dbReference type="EMBL" id="PKPP01026203">
    <property type="protein sequence ID" value="PWA30850.1"/>
    <property type="molecule type" value="Genomic_DNA"/>
</dbReference>
<feature type="region of interest" description="Disordered" evidence="1">
    <location>
        <begin position="202"/>
        <end position="226"/>
    </location>
</feature>
<sequence>MHYNKYVHHSRLLFIYCFWPQITNIFIIYILYLFKNEKIINIQYRNMKTNPMEEYKDDEADETLSLSDLQMDETDTTRSEEVTTQTNFLQEFFGFDCEEWTPNTLENTSPRKLVSSTQLVLDVNVTKPTTTKKVKTNPVFRSNSGSFKYMRFKMASSTGSGRSKSLSVMASKSKSRWQVFLSGFGSSKFPTKMDLDDIKSRQLRSESTTNTSQHVNVERVSKEEASGGRRTSGMKVWWRLVDVLGCGGGYEKDNKVAV</sequence>
<evidence type="ECO:0000256" key="1">
    <source>
        <dbReference type="SAM" id="MobiDB-lite"/>
    </source>
</evidence>
<keyword evidence="2" id="KW-1133">Transmembrane helix</keyword>
<name>A0A2U1KAA3_ARTAN</name>
<feature type="compositionally biased region" description="Polar residues" evidence="1">
    <location>
        <begin position="205"/>
        <end position="215"/>
    </location>
</feature>
<dbReference type="PANTHER" id="PTHR34130">
    <property type="entry name" value="OS08G0243800 PROTEIN"/>
    <property type="match status" value="1"/>
</dbReference>
<dbReference type="PANTHER" id="PTHR34130:SF5">
    <property type="entry name" value="OS08G0243800 PROTEIN"/>
    <property type="match status" value="1"/>
</dbReference>
<evidence type="ECO:0000313" key="3">
    <source>
        <dbReference type="EMBL" id="PWA30850.1"/>
    </source>
</evidence>
<dbReference type="AlphaFoldDB" id="A0A2U1KAA3"/>
<evidence type="ECO:0000256" key="2">
    <source>
        <dbReference type="SAM" id="Phobius"/>
    </source>
</evidence>